<keyword evidence="6" id="KW-0378">Hydrolase</keyword>
<evidence type="ECO:0000313" key="12">
    <source>
        <dbReference type="Proteomes" id="UP001601948"/>
    </source>
</evidence>
<dbReference type="InterPro" id="IPR007795">
    <property type="entry name" value="T7SS_EccB"/>
</dbReference>
<keyword evidence="8 10" id="KW-1133">Transmembrane helix</keyword>
<sequence length="466" mass="48313">MPAQLTTRAQVNGYRFLLQRYGHAMVRRDVRMLHDPMRIQFRSLITGIVLAVLVTAGCAILSFLRPQGQVGDAKIVLGSGTGALYAVVDGTLHPALNLASARLITGSGESPTSVKDAKLSSLPRGPLLGIPGAPSALPGPADRSRSEWTLCEDATTGLRSTVLAGAPRLGAQMRRAAPGEAVLATHDGATYLIYDGKHARVDKNNDAIVSALPQLRALRPRPIGTGLLNASVAVPDLAVPVIPRAGEPSAVRGGEFVIGSVIRVHGVTGSAPYVVLADGVQQISEFTARVLRTSNSMGLTAIPKLSPDAIRGIPVVDSLPVDQFPGDDLTVISADADPVACVSWARADGDQAAQLQVLLGSSLPLAGGAAPMTLVASTGANSAYLPASTGEFIQVTGIEPDSTRRDALFYVTDTGVRFGIPDTATAAVLGLTKPKLAPWQIVSQLPGGPMLDRQSALIARDIVAAG</sequence>
<dbReference type="NCBIfam" id="TIGR03919">
    <property type="entry name" value="T7SS_EccB"/>
    <property type="match status" value="1"/>
</dbReference>
<keyword evidence="5" id="KW-0547">Nucleotide-binding</keyword>
<dbReference type="Pfam" id="PF05108">
    <property type="entry name" value="T7SS_ESX1_EccB"/>
    <property type="match status" value="1"/>
</dbReference>
<reference evidence="11 12" key="1">
    <citation type="submission" date="2024-10" db="EMBL/GenBank/DDBJ databases">
        <title>The Natural Products Discovery Center: Release of the First 8490 Sequenced Strains for Exploring Actinobacteria Biosynthetic Diversity.</title>
        <authorList>
            <person name="Kalkreuter E."/>
            <person name="Kautsar S.A."/>
            <person name="Yang D."/>
            <person name="Bader C.D."/>
            <person name="Teijaro C.N."/>
            <person name="Fluegel L."/>
            <person name="Davis C.M."/>
            <person name="Simpson J.R."/>
            <person name="Lauterbach L."/>
            <person name="Steele A.D."/>
            <person name="Gui C."/>
            <person name="Meng S."/>
            <person name="Li G."/>
            <person name="Viehrig K."/>
            <person name="Ye F."/>
            <person name="Su P."/>
            <person name="Kiefer A.F."/>
            <person name="Nichols A."/>
            <person name="Cepeda A.J."/>
            <person name="Yan W."/>
            <person name="Fan B."/>
            <person name="Jiang Y."/>
            <person name="Adhikari A."/>
            <person name="Zheng C.-J."/>
            <person name="Schuster L."/>
            <person name="Cowan T.M."/>
            <person name="Smanski M.J."/>
            <person name="Chevrette M.G."/>
            <person name="De Carvalho L.P.S."/>
            <person name="Shen B."/>
        </authorList>
    </citation>
    <scope>NUCLEOTIDE SEQUENCE [LARGE SCALE GENOMIC DNA]</scope>
    <source>
        <strain evidence="11 12">NPDC003040</strain>
    </source>
</reference>
<dbReference type="InterPro" id="IPR044857">
    <property type="entry name" value="T7SS_EccB_R1"/>
</dbReference>
<dbReference type="PANTHER" id="PTHR40765:SF2">
    <property type="entry name" value="ESX-2 SECRETION SYSTEM ATPASE ECCB2"/>
    <property type="match status" value="1"/>
</dbReference>
<feature type="transmembrane region" description="Helical" evidence="10">
    <location>
        <begin position="41"/>
        <end position="64"/>
    </location>
</feature>
<evidence type="ECO:0000313" key="11">
    <source>
        <dbReference type="EMBL" id="MFF3228110.1"/>
    </source>
</evidence>
<protein>
    <submittedName>
        <fullName evidence="11">Type VII secretion protein EccB</fullName>
    </submittedName>
</protein>
<name>A0ABW6R5S4_9NOCA</name>
<comment type="subcellular location">
    <subcellularLocation>
        <location evidence="1">Cell membrane</location>
        <topology evidence="1">Single-pass membrane protein</topology>
    </subcellularLocation>
</comment>
<keyword evidence="9 10" id="KW-0472">Membrane</keyword>
<dbReference type="PANTHER" id="PTHR40765">
    <property type="entry name" value="ESX-2 SECRETION SYSTEM ATPASE ECCB2"/>
    <property type="match status" value="1"/>
</dbReference>
<dbReference type="RefSeq" id="WP_387724629.1">
    <property type="nucleotide sequence ID" value="NZ_JBIAPI010000012.1"/>
</dbReference>
<evidence type="ECO:0000256" key="2">
    <source>
        <dbReference type="ARBA" id="ARBA00008149"/>
    </source>
</evidence>
<comment type="similarity">
    <text evidence="2">Belongs to the EccB family.</text>
</comment>
<dbReference type="InterPro" id="IPR042485">
    <property type="entry name" value="T7SS_EccB_R3"/>
</dbReference>
<evidence type="ECO:0000256" key="5">
    <source>
        <dbReference type="ARBA" id="ARBA00022741"/>
    </source>
</evidence>
<evidence type="ECO:0000256" key="3">
    <source>
        <dbReference type="ARBA" id="ARBA00022475"/>
    </source>
</evidence>
<dbReference type="EMBL" id="JBIAPI010000012">
    <property type="protein sequence ID" value="MFF3228110.1"/>
    <property type="molecule type" value="Genomic_DNA"/>
</dbReference>
<dbReference type="Gene3D" id="3.30.2390.20">
    <property type="entry name" value="Type VII secretion system EccB, repeat 1 domain"/>
    <property type="match status" value="1"/>
</dbReference>
<organism evidence="11 12">
    <name type="scientific">Nocardia suismassiliense</name>
    <dbReference type="NCBI Taxonomy" id="2077092"/>
    <lineage>
        <taxon>Bacteria</taxon>
        <taxon>Bacillati</taxon>
        <taxon>Actinomycetota</taxon>
        <taxon>Actinomycetes</taxon>
        <taxon>Mycobacteriales</taxon>
        <taxon>Nocardiaceae</taxon>
        <taxon>Nocardia</taxon>
    </lineage>
</organism>
<keyword evidence="4 10" id="KW-0812">Transmembrane</keyword>
<evidence type="ECO:0000256" key="9">
    <source>
        <dbReference type="ARBA" id="ARBA00023136"/>
    </source>
</evidence>
<gene>
    <name evidence="11" type="primary">eccB</name>
    <name evidence="11" type="ORF">ACFYV7_35315</name>
</gene>
<evidence type="ECO:0000256" key="4">
    <source>
        <dbReference type="ARBA" id="ARBA00022692"/>
    </source>
</evidence>
<evidence type="ECO:0000256" key="10">
    <source>
        <dbReference type="SAM" id="Phobius"/>
    </source>
</evidence>
<dbReference type="Proteomes" id="UP001601948">
    <property type="component" value="Unassembled WGS sequence"/>
</dbReference>
<evidence type="ECO:0000256" key="8">
    <source>
        <dbReference type="ARBA" id="ARBA00022989"/>
    </source>
</evidence>
<comment type="caution">
    <text evidence="11">The sequence shown here is derived from an EMBL/GenBank/DDBJ whole genome shotgun (WGS) entry which is preliminary data.</text>
</comment>
<keyword evidence="12" id="KW-1185">Reference proteome</keyword>
<evidence type="ECO:0000256" key="7">
    <source>
        <dbReference type="ARBA" id="ARBA00022840"/>
    </source>
</evidence>
<evidence type="ECO:0000256" key="6">
    <source>
        <dbReference type="ARBA" id="ARBA00022801"/>
    </source>
</evidence>
<dbReference type="Gene3D" id="2.40.50.910">
    <property type="entry name" value="Type VII secretion system EccB, repeat 3 domain"/>
    <property type="match status" value="1"/>
</dbReference>
<keyword evidence="7" id="KW-0067">ATP-binding</keyword>
<evidence type="ECO:0000256" key="1">
    <source>
        <dbReference type="ARBA" id="ARBA00004162"/>
    </source>
</evidence>
<keyword evidence="3" id="KW-1003">Cell membrane</keyword>
<accession>A0ABW6R5S4</accession>
<proteinExistence type="inferred from homology"/>